<dbReference type="EMBL" id="NFZS01000004">
    <property type="protein sequence ID" value="RAO74998.1"/>
    <property type="molecule type" value="Genomic_DNA"/>
</dbReference>
<keyword evidence="1" id="KW-0472">Membrane</keyword>
<evidence type="ECO:0000256" key="1">
    <source>
        <dbReference type="SAM" id="Phobius"/>
    </source>
</evidence>
<keyword evidence="1" id="KW-1133">Transmembrane helix</keyword>
<accession>A0A328NXR8</accession>
<evidence type="ECO:0000313" key="3">
    <source>
        <dbReference type="Proteomes" id="UP000248926"/>
    </source>
</evidence>
<reference evidence="2 3" key="1">
    <citation type="journal article" date="2018" name="Genet. Mol. Biol.">
        <title>The genome sequence of Dyella jiangningensis FCAV SCS01 from a lignocellulose-decomposing microbial consortium metagenome reveals potential for biotechnological applications.</title>
        <authorList>
            <person name="Desiderato J.G."/>
            <person name="Alvarenga D.O."/>
            <person name="Constancio M.T.L."/>
            <person name="Alves L.M.C."/>
            <person name="Varani A.M."/>
        </authorList>
    </citation>
    <scope>NUCLEOTIDE SEQUENCE [LARGE SCALE GENOMIC DNA]</scope>
    <source>
        <strain evidence="2 3">FCAV SCS01</strain>
    </source>
</reference>
<sequence length="166" mass="18153">MSIAMKFSSGGALPMQKSGYLIVGCAAISIVALWSSVDNFRASPSKLIDVSGVVTSMRCEEGRRGNMASVELEIAGSTEVYPYPGILPRARELCDRVNIGTHVALRYSTPGDPEIWSVAIEGRSFIDTQEAESWRHVNGWAAIGVGAFFLMGGLMTWRRYGFNQHF</sequence>
<gene>
    <name evidence="2" type="ORF">CA260_12840</name>
</gene>
<feature type="transmembrane region" description="Helical" evidence="1">
    <location>
        <begin position="20"/>
        <end position="37"/>
    </location>
</feature>
<name>A0A328NXR8_9GAMM</name>
<proteinExistence type="predicted"/>
<organism evidence="2 3">
    <name type="scientific">Dyella jiangningensis</name>
    <dbReference type="NCBI Taxonomy" id="1379159"/>
    <lineage>
        <taxon>Bacteria</taxon>
        <taxon>Pseudomonadati</taxon>
        <taxon>Pseudomonadota</taxon>
        <taxon>Gammaproteobacteria</taxon>
        <taxon>Lysobacterales</taxon>
        <taxon>Rhodanobacteraceae</taxon>
        <taxon>Dyella</taxon>
    </lineage>
</organism>
<dbReference type="Proteomes" id="UP000248926">
    <property type="component" value="Unassembled WGS sequence"/>
</dbReference>
<keyword evidence="1" id="KW-0812">Transmembrane</keyword>
<dbReference type="AlphaFoldDB" id="A0A328NXR8"/>
<protein>
    <submittedName>
        <fullName evidence="2">Uncharacterized protein</fullName>
    </submittedName>
</protein>
<comment type="caution">
    <text evidence="2">The sequence shown here is derived from an EMBL/GenBank/DDBJ whole genome shotgun (WGS) entry which is preliminary data.</text>
</comment>
<evidence type="ECO:0000313" key="2">
    <source>
        <dbReference type="EMBL" id="RAO74998.1"/>
    </source>
</evidence>
<keyword evidence="3" id="KW-1185">Reference proteome</keyword>
<feature type="transmembrane region" description="Helical" evidence="1">
    <location>
        <begin position="137"/>
        <end position="157"/>
    </location>
</feature>